<feature type="region of interest" description="Disordered" evidence="5">
    <location>
        <begin position="162"/>
        <end position="261"/>
    </location>
</feature>
<comment type="caution">
    <text evidence="7">The sequence shown here is derived from an EMBL/GenBank/DDBJ whole genome shotgun (WGS) entry which is preliminary data.</text>
</comment>
<dbReference type="GO" id="GO:0046872">
    <property type="term" value="F:metal ion binding"/>
    <property type="evidence" value="ECO:0007669"/>
    <property type="project" value="UniProtKB-KW"/>
</dbReference>
<evidence type="ECO:0000256" key="1">
    <source>
        <dbReference type="ARBA" id="ARBA00022723"/>
    </source>
</evidence>
<protein>
    <submittedName>
        <fullName evidence="7">LIM domain-containing protein D</fullName>
    </submittedName>
</protein>
<evidence type="ECO:0000313" key="7">
    <source>
        <dbReference type="EMBL" id="OWF53197.1"/>
    </source>
</evidence>
<keyword evidence="8" id="KW-1185">Reference proteome</keyword>
<dbReference type="PANTHER" id="PTHR24206">
    <property type="entry name" value="OS06G0237300 PROTEIN"/>
    <property type="match status" value="1"/>
</dbReference>
<dbReference type="PROSITE" id="PS50023">
    <property type="entry name" value="LIM_DOMAIN_2"/>
    <property type="match status" value="1"/>
</dbReference>
<evidence type="ECO:0000256" key="5">
    <source>
        <dbReference type="SAM" id="MobiDB-lite"/>
    </source>
</evidence>
<name>A0A210QWS3_MIZYE</name>
<gene>
    <name evidence="7" type="ORF">KP79_PYT11520</name>
</gene>
<organism evidence="7 8">
    <name type="scientific">Mizuhopecten yessoensis</name>
    <name type="common">Japanese scallop</name>
    <name type="synonym">Patinopecten yessoensis</name>
    <dbReference type="NCBI Taxonomy" id="6573"/>
    <lineage>
        <taxon>Eukaryota</taxon>
        <taxon>Metazoa</taxon>
        <taxon>Spiralia</taxon>
        <taxon>Lophotrochozoa</taxon>
        <taxon>Mollusca</taxon>
        <taxon>Bivalvia</taxon>
        <taxon>Autobranchia</taxon>
        <taxon>Pteriomorphia</taxon>
        <taxon>Pectinida</taxon>
        <taxon>Pectinoidea</taxon>
        <taxon>Pectinidae</taxon>
        <taxon>Mizuhopecten</taxon>
    </lineage>
</organism>
<evidence type="ECO:0000313" key="8">
    <source>
        <dbReference type="Proteomes" id="UP000242188"/>
    </source>
</evidence>
<dbReference type="Gene3D" id="2.10.110.10">
    <property type="entry name" value="Cysteine Rich Protein"/>
    <property type="match status" value="1"/>
</dbReference>
<sequence>MPSQQNAAGTSMWIGSYPSQQQLQQLPGQMATMNIADTGTNYLDTYMALSQQNGLGVPVNAPNKDFYVTSVQPAPSGGFNTTVTNSNNFQAASRLTNQPLSPTLDFEMAQVQMMTTEQQIALLTELQRKNMAAGLIQPQLPPPPYPSNQQPPQQYVVASNISSSAPLSPSSTSSGSAPQTPTSERYGTSLSFKTSSPESTGSNLHQQSFTISETSSTTSSTSVPGSPTCGTSSVNDDVIDSPRYMRLPSTPDSPAKTTHAPIRSKSLKFDVKFPQDKCHKCLKKVYKVERVGPLKGAVYHNTCFTCKTCKTKLTLKNYHLNQKDKYDVSVYCKSHQPTIADRGGHLDTNSILIKGAMSVPKLDMVNEQIKGNSNSKYHMDAHSLDISHARNVPATDLQTGNKIKAKAWKKKDRALDSVPPRDVIRHSDLVPEYDLEQYEHVLVEQQPDYHGAR</sequence>
<keyword evidence="1 4" id="KW-0479">Metal-binding</keyword>
<evidence type="ECO:0000256" key="2">
    <source>
        <dbReference type="ARBA" id="ARBA00022833"/>
    </source>
</evidence>
<reference evidence="7 8" key="1">
    <citation type="journal article" date="2017" name="Nat. Ecol. Evol.">
        <title>Scallop genome provides insights into evolution of bilaterian karyotype and development.</title>
        <authorList>
            <person name="Wang S."/>
            <person name="Zhang J."/>
            <person name="Jiao W."/>
            <person name="Li J."/>
            <person name="Xun X."/>
            <person name="Sun Y."/>
            <person name="Guo X."/>
            <person name="Huan P."/>
            <person name="Dong B."/>
            <person name="Zhang L."/>
            <person name="Hu X."/>
            <person name="Sun X."/>
            <person name="Wang J."/>
            <person name="Zhao C."/>
            <person name="Wang Y."/>
            <person name="Wang D."/>
            <person name="Huang X."/>
            <person name="Wang R."/>
            <person name="Lv J."/>
            <person name="Li Y."/>
            <person name="Zhang Z."/>
            <person name="Liu B."/>
            <person name="Lu W."/>
            <person name="Hui Y."/>
            <person name="Liang J."/>
            <person name="Zhou Z."/>
            <person name="Hou R."/>
            <person name="Li X."/>
            <person name="Liu Y."/>
            <person name="Li H."/>
            <person name="Ning X."/>
            <person name="Lin Y."/>
            <person name="Zhao L."/>
            <person name="Xing Q."/>
            <person name="Dou J."/>
            <person name="Li Y."/>
            <person name="Mao J."/>
            <person name="Guo H."/>
            <person name="Dou H."/>
            <person name="Li T."/>
            <person name="Mu C."/>
            <person name="Jiang W."/>
            <person name="Fu Q."/>
            <person name="Fu X."/>
            <person name="Miao Y."/>
            <person name="Liu J."/>
            <person name="Yu Q."/>
            <person name="Li R."/>
            <person name="Liao H."/>
            <person name="Li X."/>
            <person name="Kong Y."/>
            <person name="Jiang Z."/>
            <person name="Chourrout D."/>
            <person name="Li R."/>
            <person name="Bao Z."/>
        </authorList>
    </citation>
    <scope>NUCLEOTIDE SEQUENCE [LARGE SCALE GENOMIC DNA]</scope>
    <source>
        <strain evidence="7 8">PY_sf001</strain>
    </source>
</reference>
<dbReference type="Proteomes" id="UP000242188">
    <property type="component" value="Unassembled WGS sequence"/>
</dbReference>
<feature type="compositionally biased region" description="Polar residues" evidence="5">
    <location>
        <begin position="185"/>
        <end position="207"/>
    </location>
</feature>
<feature type="domain" description="LIM zinc-binding" evidence="6">
    <location>
        <begin position="276"/>
        <end position="342"/>
    </location>
</feature>
<dbReference type="SMART" id="SM00132">
    <property type="entry name" value="LIM"/>
    <property type="match status" value="1"/>
</dbReference>
<evidence type="ECO:0000259" key="6">
    <source>
        <dbReference type="PROSITE" id="PS50023"/>
    </source>
</evidence>
<dbReference type="InterPro" id="IPR001781">
    <property type="entry name" value="Znf_LIM"/>
</dbReference>
<evidence type="ECO:0000256" key="3">
    <source>
        <dbReference type="ARBA" id="ARBA00023038"/>
    </source>
</evidence>
<dbReference type="Pfam" id="PF00412">
    <property type="entry name" value="LIM"/>
    <property type="match status" value="1"/>
</dbReference>
<proteinExistence type="predicted"/>
<feature type="compositionally biased region" description="Low complexity" evidence="5">
    <location>
        <begin position="162"/>
        <end position="183"/>
    </location>
</feature>
<dbReference type="AlphaFoldDB" id="A0A210QWS3"/>
<accession>A0A210QWS3</accession>
<dbReference type="EMBL" id="NEDP02001463">
    <property type="protein sequence ID" value="OWF53197.1"/>
    <property type="molecule type" value="Genomic_DNA"/>
</dbReference>
<dbReference type="OrthoDB" id="6129702at2759"/>
<feature type="compositionally biased region" description="Low complexity" evidence="5">
    <location>
        <begin position="208"/>
        <end position="233"/>
    </location>
</feature>
<dbReference type="PROSITE" id="PS00478">
    <property type="entry name" value="LIM_DOMAIN_1"/>
    <property type="match status" value="1"/>
</dbReference>
<keyword evidence="2 4" id="KW-0862">Zinc</keyword>
<evidence type="ECO:0000256" key="4">
    <source>
        <dbReference type="PROSITE-ProRule" id="PRU00125"/>
    </source>
</evidence>
<keyword evidence="3 4" id="KW-0440">LIM domain</keyword>